<evidence type="ECO:0000313" key="2">
    <source>
        <dbReference type="EMBL" id="QBZ59734.1"/>
    </source>
</evidence>
<protein>
    <submittedName>
        <fullName evidence="2">Uncharacterized protein</fullName>
    </submittedName>
</protein>
<gene>
    <name evidence="2" type="ORF">PoMZ_04697</name>
</gene>
<feature type="compositionally biased region" description="Basic residues" evidence="1">
    <location>
        <begin position="175"/>
        <end position="184"/>
    </location>
</feature>
<dbReference type="Proteomes" id="UP000294847">
    <property type="component" value="Chromosome 3"/>
</dbReference>
<feature type="region of interest" description="Disordered" evidence="1">
    <location>
        <begin position="166"/>
        <end position="193"/>
    </location>
</feature>
<dbReference type="EMBL" id="CP034206">
    <property type="protein sequence ID" value="QBZ59734.1"/>
    <property type="molecule type" value="Genomic_DNA"/>
</dbReference>
<proteinExistence type="predicted"/>
<reference evidence="2 3" key="1">
    <citation type="journal article" date="2019" name="Mol. Biol. Evol.">
        <title>Blast fungal genomes show frequent chromosomal changes, gene gains and losses, and effector gene turnover.</title>
        <authorList>
            <person name="Gomez Luciano L.B."/>
            <person name="Jason Tsai I."/>
            <person name="Chuma I."/>
            <person name="Tosa Y."/>
            <person name="Chen Y.H."/>
            <person name="Li J.Y."/>
            <person name="Li M.Y."/>
            <person name="Jade Lu M.Y."/>
            <person name="Nakayashiki H."/>
            <person name="Li W.H."/>
        </authorList>
    </citation>
    <scope>NUCLEOTIDE SEQUENCE [LARGE SCALE GENOMIC DNA]</scope>
    <source>
        <strain evidence="2">MZ5-1-6</strain>
    </source>
</reference>
<evidence type="ECO:0000256" key="1">
    <source>
        <dbReference type="SAM" id="MobiDB-lite"/>
    </source>
</evidence>
<feature type="compositionally biased region" description="Basic and acidic residues" evidence="1">
    <location>
        <begin position="435"/>
        <end position="449"/>
    </location>
</feature>
<sequence>MSSEYFSLEVGDDFNFDHVDQVDSKFPDLGSSLDAWDGEISTSDIPTGAIEFRSDDRTLIMASAPDTATEMLALGVVATATHDGIAAAGPAGPSHFGMLSTPITQPLPVLEPQSVQNGNIDYELARFMETSQIATQMPMHLGHGNSAFSLRNNPISSAELARSLLPPKSAAPHGRPLHKLRRGRGRDGSRDDPNEFYWRLRGPPPSWAHGRSFFHYTCEGELNLLYKFGEEAFLDYLRQPELVLLIQRTPTLHNHRYPNHLLSPKCRFRQCRALHHTINRGEFRVALSEHPSLYGGMLDPFHCAGYVHLYCLESTLGVRKMVELHNQNRLVVHTHTLPMEEKDPMYIKGVPDEAGPYSRYIKWFSLAESWLNNSLHEPVEGDKTLNWYMTKGVVESQLPCQNRARQKRQLADFAKHMGNPEEKIRLRCANKAAKADKLRQEEAHGRTQAREGSQGGFRSRSRSPVCEKGRMPAHRQRDELLLMGQPGDDDK</sequence>
<dbReference type="AlphaFoldDB" id="A0A4P7NDY8"/>
<feature type="compositionally biased region" description="Basic and acidic residues" evidence="1">
    <location>
        <begin position="465"/>
        <end position="480"/>
    </location>
</feature>
<accession>A0A4P7NDY8</accession>
<organism evidence="2 3">
    <name type="scientific">Pyricularia oryzae</name>
    <name type="common">Rice blast fungus</name>
    <name type="synonym">Magnaporthe oryzae</name>
    <dbReference type="NCBI Taxonomy" id="318829"/>
    <lineage>
        <taxon>Eukaryota</taxon>
        <taxon>Fungi</taxon>
        <taxon>Dikarya</taxon>
        <taxon>Ascomycota</taxon>
        <taxon>Pezizomycotina</taxon>
        <taxon>Sordariomycetes</taxon>
        <taxon>Sordariomycetidae</taxon>
        <taxon>Magnaporthales</taxon>
        <taxon>Pyriculariaceae</taxon>
        <taxon>Pyricularia</taxon>
    </lineage>
</organism>
<feature type="region of interest" description="Disordered" evidence="1">
    <location>
        <begin position="435"/>
        <end position="491"/>
    </location>
</feature>
<dbReference type="VEuPathDB" id="FungiDB:M_BR32_EuGene_00098791"/>
<evidence type="ECO:0000313" key="3">
    <source>
        <dbReference type="Proteomes" id="UP000294847"/>
    </source>
</evidence>
<name>A0A4P7NDY8_PYROR</name>